<dbReference type="InterPro" id="IPR013766">
    <property type="entry name" value="Thioredoxin_domain"/>
</dbReference>
<dbReference type="PANTHER" id="PTHR43110">
    <property type="entry name" value="THIOL PEROXIDASE"/>
    <property type="match status" value="1"/>
</dbReference>
<reference evidence="4 5" key="1">
    <citation type="submission" date="2023-11" db="EMBL/GenBank/DDBJ databases">
        <title>Coraliomargarita sp. nov., isolated from marine algae.</title>
        <authorList>
            <person name="Lee J.K."/>
            <person name="Baek J.H."/>
            <person name="Kim J.M."/>
            <person name="Choi D.G."/>
            <person name="Jeon C.O."/>
        </authorList>
    </citation>
    <scope>NUCLEOTIDE SEQUENCE [LARGE SCALE GENOMIC DNA]</scope>
    <source>
        <strain evidence="4 5">J2-16</strain>
    </source>
</reference>
<accession>A0ABZ0RGH0</accession>
<keyword evidence="5" id="KW-1185">Reference proteome</keyword>
<dbReference type="InterPro" id="IPR036249">
    <property type="entry name" value="Thioredoxin-like_sf"/>
</dbReference>
<dbReference type="InterPro" id="IPR050455">
    <property type="entry name" value="Tpx_Peroxidase_subfamily"/>
</dbReference>
<keyword evidence="2" id="KW-0676">Redox-active center</keyword>
<evidence type="ECO:0000256" key="1">
    <source>
        <dbReference type="ARBA" id="ARBA00023002"/>
    </source>
</evidence>
<evidence type="ECO:0000313" key="5">
    <source>
        <dbReference type="Proteomes" id="UP001324993"/>
    </source>
</evidence>
<evidence type="ECO:0000259" key="3">
    <source>
        <dbReference type="PROSITE" id="PS51352"/>
    </source>
</evidence>
<dbReference type="EMBL" id="CP138858">
    <property type="protein sequence ID" value="WPJ94311.1"/>
    <property type="molecule type" value="Genomic_DNA"/>
</dbReference>
<dbReference type="InterPro" id="IPR024706">
    <property type="entry name" value="Peroxiredoxin_AhpC-typ"/>
</dbReference>
<dbReference type="InterPro" id="IPR000866">
    <property type="entry name" value="AhpC/TSA"/>
</dbReference>
<organism evidence="4 5">
    <name type="scientific">Coraliomargarita algicola</name>
    <dbReference type="NCBI Taxonomy" id="3092156"/>
    <lineage>
        <taxon>Bacteria</taxon>
        <taxon>Pseudomonadati</taxon>
        <taxon>Verrucomicrobiota</taxon>
        <taxon>Opitutia</taxon>
        <taxon>Puniceicoccales</taxon>
        <taxon>Coraliomargaritaceae</taxon>
        <taxon>Coraliomargarita</taxon>
    </lineage>
</organism>
<evidence type="ECO:0000256" key="2">
    <source>
        <dbReference type="ARBA" id="ARBA00023284"/>
    </source>
</evidence>
<keyword evidence="1" id="KW-0560">Oxidoreductase</keyword>
<dbReference type="RefSeq" id="WP_319831249.1">
    <property type="nucleotide sequence ID" value="NZ_CP138858.1"/>
</dbReference>
<gene>
    <name evidence="4" type="ORF">SH580_12780</name>
</gene>
<dbReference type="PIRSF" id="PIRSF000239">
    <property type="entry name" value="AHPC"/>
    <property type="match status" value="1"/>
</dbReference>
<protein>
    <submittedName>
        <fullName evidence="4">Redoxin domain-containing protein</fullName>
    </submittedName>
</protein>
<dbReference type="Proteomes" id="UP001324993">
    <property type="component" value="Chromosome"/>
</dbReference>
<name>A0ABZ0RGH0_9BACT</name>
<dbReference type="PANTHER" id="PTHR43110:SF1">
    <property type="entry name" value="THIOL PEROXIDASE"/>
    <property type="match status" value="1"/>
</dbReference>
<evidence type="ECO:0000313" key="4">
    <source>
        <dbReference type="EMBL" id="WPJ94311.1"/>
    </source>
</evidence>
<dbReference type="SUPFAM" id="SSF52833">
    <property type="entry name" value="Thioredoxin-like"/>
    <property type="match status" value="1"/>
</dbReference>
<dbReference type="Pfam" id="PF00578">
    <property type="entry name" value="AhpC-TSA"/>
    <property type="match status" value="1"/>
</dbReference>
<feature type="domain" description="Thioredoxin" evidence="3">
    <location>
        <begin position="3"/>
        <end position="156"/>
    </location>
</feature>
<dbReference type="PROSITE" id="PS51352">
    <property type="entry name" value="THIOREDOXIN_2"/>
    <property type="match status" value="1"/>
</dbReference>
<proteinExistence type="predicted"/>
<dbReference type="Gene3D" id="3.40.30.10">
    <property type="entry name" value="Glutaredoxin"/>
    <property type="match status" value="1"/>
</dbReference>
<sequence>MALATGTTAPDFTLKTKNDDGLADVTLSDNFGKKKTVLLFFPLAFTSVCMKEMCDVSSSITAYNDLNAAVYGISVDSPFAQEQMAKVDNLQFPLLSDFNKEVSTAYDVCYSDLLGFKGVSKRSAFVIDEKGVIVYSESSDDPHDLPNFDAIKAALA</sequence>